<organism evidence="6 7">
    <name type="scientific">Stomoxys calcitrans</name>
    <name type="common">Stable fly</name>
    <name type="synonym">Conops calcitrans</name>
    <dbReference type="NCBI Taxonomy" id="35570"/>
    <lineage>
        <taxon>Eukaryota</taxon>
        <taxon>Metazoa</taxon>
        <taxon>Ecdysozoa</taxon>
        <taxon>Arthropoda</taxon>
        <taxon>Hexapoda</taxon>
        <taxon>Insecta</taxon>
        <taxon>Pterygota</taxon>
        <taxon>Neoptera</taxon>
        <taxon>Endopterygota</taxon>
        <taxon>Diptera</taxon>
        <taxon>Brachycera</taxon>
        <taxon>Muscomorpha</taxon>
        <taxon>Muscoidea</taxon>
        <taxon>Muscidae</taxon>
        <taxon>Stomoxys</taxon>
    </lineage>
</organism>
<comment type="function">
    <text evidence="4">Reversible hydration of carbon dioxide.</text>
</comment>
<sequence length="290" mass="32602">MVLKGFKLIILLYAVFDLANAWTYSEQDQWSAEYPTCGSNQQSPIAINSMEAGAKTHPPIKYENYKQPFNVIITNNGHSAEIKLPEDAVKPRISGGPLPADETYQFENLHFHWGANNSFGSEHVLNNRRYPMEVHAVHYNTKYANLEEAIQHSDGVTVVTAFYQINSFQGLAALQDVSYALSAIIEYETTTKIANFKLSGMYGGIDTTSKRVYYTYAGSLTTPPCSEAVTWIIFPNPVSVTSNQLKPFRKLKDEHGGILVNNFRQLQDLNGRKIYLNRPGQKGPRIDEDI</sequence>
<gene>
    <name evidence="6" type="primary">106080522</name>
</gene>
<dbReference type="Gene3D" id="3.10.200.10">
    <property type="entry name" value="Alpha carbonic anhydrase"/>
    <property type="match status" value="1"/>
</dbReference>
<evidence type="ECO:0000259" key="5">
    <source>
        <dbReference type="PROSITE" id="PS51144"/>
    </source>
</evidence>
<dbReference type="VEuPathDB" id="VectorBase:SCAU006842"/>
<feature type="domain" description="Alpha-carbonic anhydrase" evidence="5">
    <location>
        <begin position="20"/>
        <end position="278"/>
    </location>
</feature>
<dbReference type="KEGG" id="scac:106080522"/>
<dbReference type="SMART" id="SM01057">
    <property type="entry name" value="Carb_anhydrase"/>
    <property type="match status" value="1"/>
</dbReference>
<keyword evidence="3 4" id="KW-0862">Zinc</keyword>
<evidence type="ECO:0000256" key="1">
    <source>
        <dbReference type="ARBA" id="ARBA00010718"/>
    </source>
</evidence>
<comment type="catalytic activity">
    <reaction evidence="4">
        <text>hydrogencarbonate + H(+) = CO2 + H2O</text>
        <dbReference type="Rhea" id="RHEA:10748"/>
        <dbReference type="ChEBI" id="CHEBI:15377"/>
        <dbReference type="ChEBI" id="CHEBI:15378"/>
        <dbReference type="ChEBI" id="CHEBI:16526"/>
        <dbReference type="ChEBI" id="CHEBI:17544"/>
        <dbReference type="EC" id="4.2.1.1"/>
    </reaction>
</comment>
<feature type="signal peptide" evidence="4">
    <location>
        <begin position="1"/>
        <end position="21"/>
    </location>
</feature>
<dbReference type="PROSITE" id="PS00162">
    <property type="entry name" value="ALPHA_CA_1"/>
    <property type="match status" value="1"/>
</dbReference>
<feature type="chain" id="PRO_5025079835" description="Carbonic anhydrase" evidence="4">
    <location>
        <begin position="22"/>
        <end position="290"/>
    </location>
</feature>
<dbReference type="AlphaFoldDB" id="A0A1I8PCS0"/>
<dbReference type="STRING" id="35570.A0A1I8PCS0"/>
<keyword evidence="7" id="KW-1185">Reference proteome</keyword>
<protein>
    <recommendedName>
        <fullName evidence="4">Carbonic anhydrase</fullName>
        <ecNumber evidence="4">4.2.1.1</ecNumber>
    </recommendedName>
</protein>
<dbReference type="GO" id="GO:0008270">
    <property type="term" value="F:zinc ion binding"/>
    <property type="evidence" value="ECO:0007669"/>
    <property type="project" value="UniProtKB-UniRule"/>
</dbReference>
<dbReference type="Proteomes" id="UP000095300">
    <property type="component" value="Unassembled WGS sequence"/>
</dbReference>
<dbReference type="SUPFAM" id="SSF51069">
    <property type="entry name" value="Carbonic anhydrase"/>
    <property type="match status" value="1"/>
</dbReference>
<reference evidence="6" key="1">
    <citation type="submission" date="2020-05" db="UniProtKB">
        <authorList>
            <consortium name="EnsemblMetazoa"/>
        </authorList>
    </citation>
    <scope>IDENTIFICATION</scope>
    <source>
        <strain evidence="6">USDA</strain>
    </source>
</reference>
<dbReference type="PANTHER" id="PTHR18952">
    <property type="entry name" value="CARBONIC ANHYDRASE"/>
    <property type="match status" value="1"/>
</dbReference>
<comment type="similarity">
    <text evidence="1 4">Belongs to the alpha-carbonic anhydrase family.</text>
</comment>
<evidence type="ECO:0000313" key="6">
    <source>
        <dbReference type="EnsemblMetazoa" id="SCAU006842-PA"/>
    </source>
</evidence>
<dbReference type="PROSITE" id="PS51144">
    <property type="entry name" value="ALPHA_CA_2"/>
    <property type="match status" value="1"/>
</dbReference>
<dbReference type="CDD" id="cd00326">
    <property type="entry name" value="alpha_CA"/>
    <property type="match status" value="1"/>
</dbReference>
<dbReference type="InterPro" id="IPR023561">
    <property type="entry name" value="Carbonic_anhydrase_a-class"/>
</dbReference>
<evidence type="ECO:0000256" key="3">
    <source>
        <dbReference type="ARBA" id="ARBA00022833"/>
    </source>
</evidence>
<dbReference type="EnsemblMetazoa" id="SCAU006842-RA">
    <property type="protein sequence ID" value="SCAU006842-PA"/>
    <property type="gene ID" value="SCAU006842"/>
</dbReference>
<keyword evidence="4" id="KW-0732">Signal</keyword>
<dbReference type="PANTHER" id="PTHR18952:SF124">
    <property type="entry name" value="CARBONIC ANHYDRASE 7"/>
    <property type="match status" value="1"/>
</dbReference>
<dbReference type="InterPro" id="IPR001148">
    <property type="entry name" value="CA_dom"/>
</dbReference>
<proteinExistence type="inferred from homology"/>
<accession>A0A1I8PCS0</accession>
<name>A0A1I8PCS0_STOCA</name>
<dbReference type="OrthoDB" id="429145at2759"/>
<dbReference type="EC" id="4.2.1.1" evidence="4"/>
<evidence type="ECO:0000313" key="7">
    <source>
        <dbReference type="Proteomes" id="UP000095300"/>
    </source>
</evidence>
<comment type="cofactor">
    <cofactor evidence="4">
        <name>Zn(2+)</name>
        <dbReference type="ChEBI" id="CHEBI:29105"/>
    </cofactor>
</comment>
<evidence type="ECO:0000256" key="4">
    <source>
        <dbReference type="RuleBase" id="RU367011"/>
    </source>
</evidence>
<keyword evidence="4" id="KW-0456">Lyase</keyword>
<dbReference type="InterPro" id="IPR036398">
    <property type="entry name" value="CA_dom_sf"/>
</dbReference>
<dbReference type="GO" id="GO:0004089">
    <property type="term" value="F:carbonate dehydratase activity"/>
    <property type="evidence" value="ECO:0007669"/>
    <property type="project" value="UniProtKB-UniRule"/>
</dbReference>
<dbReference type="Pfam" id="PF00194">
    <property type="entry name" value="Carb_anhydrase"/>
    <property type="match status" value="1"/>
</dbReference>
<dbReference type="InterPro" id="IPR018338">
    <property type="entry name" value="Carbonic_anhydrase_a-class_CS"/>
</dbReference>
<dbReference type="GO" id="GO:0005737">
    <property type="term" value="C:cytoplasm"/>
    <property type="evidence" value="ECO:0007669"/>
    <property type="project" value="TreeGrafter"/>
</dbReference>
<evidence type="ECO:0000256" key="2">
    <source>
        <dbReference type="ARBA" id="ARBA00022723"/>
    </source>
</evidence>
<keyword evidence="2 4" id="KW-0479">Metal-binding</keyword>